<evidence type="ECO:0000256" key="10">
    <source>
        <dbReference type="HAMAP-Rule" id="MF_01465"/>
    </source>
</evidence>
<comment type="caution">
    <text evidence="14">The sequence shown here is derived from an EMBL/GenBank/DDBJ whole genome shotgun (WGS) entry which is preliminary data.</text>
</comment>
<keyword evidence="3 10" id="KW-0813">Transport</keyword>
<evidence type="ECO:0000256" key="13">
    <source>
        <dbReference type="RuleBase" id="RU004349"/>
    </source>
</evidence>
<keyword evidence="8 10" id="KW-0472">Membrane</keyword>
<dbReference type="InterPro" id="IPR026593">
    <property type="entry name" value="SecY"/>
</dbReference>
<dbReference type="InterPro" id="IPR030659">
    <property type="entry name" value="SecY_CS"/>
</dbReference>
<keyword evidence="4 10" id="KW-0812">Transmembrane</keyword>
<proteinExistence type="inferred from homology"/>
<feature type="transmembrane region" description="Helical" evidence="10">
    <location>
        <begin position="364"/>
        <end position="386"/>
    </location>
</feature>
<feature type="transmembrane region" description="Helical" evidence="10">
    <location>
        <begin position="266"/>
        <end position="287"/>
    </location>
</feature>
<evidence type="ECO:0000256" key="3">
    <source>
        <dbReference type="ARBA" id="ARBA00022448"/>
    </source>
</evidence>
<keyword evidence="5 10" id="KW-0653">Protein transport</keyword>
<dbReference type="SUPFAM" id="SSF103491">
    <property type="entry name" value="Preprotein translocase SecY subunit"/>
    <property type="match status" value="1"/>
</dbReference>
<comment type="subcellular location">
    <subcellularLocation>
        <location evidence="10">Cell membrane</location>
        <topology evidence="10">Multi-pass membrane protein</topology>
    </subcellularLocation>
    <subcellularLocation>
        <location evidence="1 12">Membrane</location>
        <topology evidence="1 12">Multi-pass membrane protein</topology>
    </subcellularLocation>
</comment>
<evidence type="ECO:0000313" key="15">
    <source>
        <dbReference type="Proteomes" id="UP000294650"/>
    </source>
</evidence>
<dbReference type="Proteomes" id="UP000294650">
    <property type="component" value="Unassembled WGS sequence"/>
</dbReference>
<feature type="transmembrane region" description="Helical" evidence="10">
    <location>
        <begin position="146"/>
        <end position="167"/>
    </location>
</feature>
<dbReference type="GO" id="GO:0043952">
    <property type="term" value="P:protein transport by the Sec complex"/>
    <property type="evidence" value="ECO:0007669"/>
    <property type="project" value="UniProtKB-UniRule"/>
</dbReference>
<feature type="transmembrane region" description="Helical" evidence="10">
    <location>
        <begin position="112"/>
        <end position="134"/>
    </location>
</feature>
<evidence type="ECO:0000256" key="2">
    <source>
        <dbReference type="ARBA" id="ARBA00005751"/>
    </source>
</evidence>
<reference evidence="14 15" key="1">
    <citation type="submission" date="2019-03" db="EMBL/GenBank/DDBJ databases">
        <title>Genomic Encyclopedia of Type Strains, Phase IV (KMG-IV): sequencing the most valuable type-strain genomes for metagenomic binning, comparative biology and taxonomic classification.</title>
        <authorList>
            <person name="Goeker M."/>
        </authorList>
    </citation>
    <scope>NUCLEOTIDE SEQUENCE [LARGE SCALE GENOMIC DNA]</scope>
    <source>
        <strain evidence="14 15">DSM 25894</strain>
    </source>
</reference>
<dbReference type="PRINTS" id="PR00303">
    <property type="entry name" value="SECYTRNLCASE"/>
</dbReference>
<dbReference type="OrthoDB" id="9809248at2"/>
<evidence type="ECO:0000256" key="6">
    <source>
        <dbReference type="ARBA" id="ARBA00022989"/>
    </source>
</evidence>
<sequence>MFRTISNFMRVHDIRRKIIFTLLMLVIFRLGTFIPVPYTDKDAIDFMNENNVFGFLNTFGGGALSQFSIFAMGIMPYITASIIVQLLQMDVVPKFAEWKKQGEVGRKKLAQVTRYGTVLLAFIQAIVMSVGFNALTEGMLIQNPGLFTYLVIAIVLTTGTAFLMWLGEQITAHGVGNGISILIFAGIVAAIPNGVNQLYAQYIQDAGDQLFLNLVIVALIVLVTLLVIVGVIYIQQALRKIPIQYAKRMVNRTPVGGQSTHLPLKVNAAGVIPVIFAISFIIAPRTIAQFFPDNQVAVVLSENIFNYNHWSGMLIYAALIIAFTYFYTFVQVNPEQMAENLKKQGGYVPGIRPGKNTEIYLTRVIYRLTFVGSLFLAAVSVLPIILGSLANLPAAVQIGGTSLLIVVGVALETMKQLESQLVKRHYKGFIK</sequence>
<dbReference type="GO" id="GO:0005886">
    <property type="term" value="C:plasma membrane"/>
    <property type="evidence" value="ECO:0007669"/>
    <property type="project" value="UniProtKB-SubCell"/>
</dbReference>
<comment type="similarity">
    <text evidence="2 10 13">Belongs to the SecY/SEC61-alpha family.</text>
</comment>
<dbReference type="HAMAP" id="MF_01465">
    <property type="entry name" value="SecY"/>
    <property type="match status" value="1"/>
</dbReference>
<dbReference type="PROSITE" id="PS00755">
    <property type="entry name" value="SECY_1"/>
    <property type="match status" value="1"/>
</dbReference>
<keyword evidence="10" id="KW-1003">Cell membrane</keyword>
<evidence type="ECO:0000256" key="11">
    <source>
        <dbReference type="RuleBase" id="RU000537"/>
    </source>
</evidence>
<dbReference type="PANTHER" id="PTHR10906">
    <property type="entry name" value="SECY/SEC61-ALPHA FAMILY MEMBER"/>
    <property type="match status" value="1"/>
</dbReference>
<dbReference type="NCBIfam" id="TIGR00967">
    <property type="entry name" value="3a0501s007"/>
    <property type="match status" value="1"/>
</dbReference>
<dbReference type="PIRSF" id="PIRSF004557">
    <property type="entry name" value="SecY"/>
    <property type="match status" value="1"/>
</dbReference>
<keyword evidence="15" id="KW-1185">Reference proteome</keyword>
<dbReference type="GO" id="GO:0006605">
    <property type="term" value="P:protein targeting"/>
    <property type="evidence" value="ECO:0007669"/>
    <property type="project" value="UniProtKB-UniRule"/>
</dbReference>
<evidence type="ECO:0000256" key="4">
    <source>
        <dbReference type="ARBA" id="ARBA00022692"/>
    </source>
</evidence>
<accession>A0A4R3MZP4</accession>
<gene>
    <name evidence="10" type="primary">secY</name>
    <name evidence="14" type="ORF">EDD68_11156</name>
</gene>
<dbReference type="GO" id="GO:0065002">
    <property type="term" value="P:intracellular protein transmembrane transport"/>
    <property type="evidence" value="ECO:0007669"/>
    <property type="project" value="UniProtKB-UniRule"/>
</dbReference>
<feature type="transmembrane region" description="Helical" evidence="10">
    <location>
        <begin position="392"/>
        <end position="411"/>
    </location>
</feature>
<dbReference type="Gene3D" id="1.10.3370.10">
    <property type="entry name" value="SecY subunit domain"/>
    <property type="match status" value="1"/>
</dbReference>
<evidence type="ECO:0000256" key="7">
    <source>
        <dbReference type="ARBA" id="ARBA00023010"/>
    </source>
</evidence>
<dbReference type="AlphaFoldDB" id="A0A4R3MZP4"/>
<feature type="transmembrane region" description="Helical" evidence="10">
    <location>
        <begin position="20"/>
        <end position="38"/>
    </location>
</feature>
<keyword evidence="6 10" id="KW-1133">Transmembrane helix</keyword>
<evidence type="ECO:0000256" key="12">
    <source>
        <dbReference type="RuleBase" id="RU003484"/>
    </source>
</evidence>
<feature type="transmembrane region" description="Helical" evidence="10">
    <location>
        <begin position="174"/>
        <end position="191"/>
    </location>
</feature>
<keyword evidence="7 10" id="KW-0811">Translocation</keyword>
<evidence type="ECO:0000256" key="5">
    <source>
        <dbReference type="ARBA" id="ARBA00022927"/>
    </source>
</evidence>
<dbReference type="FunFam" id="1.10.3370.10:FF:000001">
    <property type="entry name" value="Preprotein translocase subunit SecY"/>
    <property type="match status" value="1"/>
</dbReference>
<protein>
    <recommendedName>
        <fullName evidence="9 10">Protein translocase subunit SecY</fullName>
    </recommendedName>
</protein>
<name>A0A4R3MZP4_9BACI</name>
<feature type="transmembrane region" description="Helical" evidence="10">
    <location>
        <begin position="307"/>
        <end position="327"/>
    </location>
</feature>
<comment type="function">
    <text evidence="10 11">The central subunit of the protein translocation channel SecYEG. Consists of two halves formed by TMs 1-5 and 6-10. These two domains form a lateral gate at the front which open onto the bilayer between TMs 2 and 7, and are clamped together by SecE at the back. The channel is closed by both a pore ring composed of hydrophobic SecY resides and a short helix (helix 2A) on the extracellular side of the membrane which forms a plug. The plug probably moves laterally to allow the channel to open. The ring and the pore may move independently.</text>
</comment>
<dbReference type="InterPro" id="IPR023201">
    <property type="entry name" value="SecY_dom_sf"/>
</dbReference>
<dbReference type="PROSITE" id="PS00756">
    <property type="entry name" value="SECY_2"/>
    <property type="match status" value="1"/>
</dbReference>
<dbReference type="InterPro" id="IPR002208">
    <property type="entry name" value="SecY/SEC61-alpha"/>
</dbReference>
<comment type="subunit">
    <text evidence="10">Component of the Sec protein translocase complex. Heterotrimer consisting of SecY, SecE and SecG subunits. The heterotrimers can form oligomers, although 1 heterotrimer is thought to be able to translocate proteins. Interacts with the ribosome. Interacts with SecDF, and other proteins may be involved. Interacts with SecA.</text>
</comment>
<dbReference type="EMBL" id="SMAN01000011">
    <property type="protein sequence ID" value="TCT21096.1"/>
    <property type="molecule type" value="Genomic_DNA"/>
</dbReference>
<feature type="transmembrane region" description="Helical" evidence="10">
    <location>
        <begin position="211"/>
        <end position="234"/>
    </location>
</feature>
<organism evidence="14 15">
    <name type="scientific">Melghiribacillus thermohalophilus</name>
    <dbReference type="NCBI Taxonomy" id="1324956"/>
    <lineage>
        <taxon>Bacteria</taxon>
        <taxon>Bacillati</taxon>
        <taxon>Bacillota</taxon>
        <taxon>Bacilli</taxon>
        <taxon>Bacillales</taxon>
        <taxon>Bacillaceae</taxon>
        <taxon>Melghiribacillus</taxon>
    </lineage>
</organism>
<evidence type="ECO:0000256" key="8">
    <source>
        <dbReference type="ARBA" id="ARBA00023136"/>
    </source>
</evidence>
<dbReference type="RefSeq" id="WP_132371899.1">
    <property type="nucleotide sequence ID" value="NZ_SMAN01000011.1"/>
</dbReference>
<feature type="transmembrane region" description="Helical" evidence="10">
    <location>
        <begin position="67"/>
        <end position="91"/>
    </location>
</feature>
<evidence type="ECO:0000256" key="9">
    <source>
        <dbReference type="ARBA" id="ARBA00039733"/>
    </source>
</evidence>
<dbReference type="Pfam" id="PF00344">
    <property type="entry name" value="SecY"/>
    <property type="match status" value="1"/>
</dbReference>
<evidence type="ECO:0000313" key="14">
    <source>
        <dbReference type="EMBL" id="TCT21096.1"/>
    </source>
</evidence>
<evidence type="ECO:0000256" key="1">
    <source>
        <dbReference type="ARBA" id="ARBA00004141"/>
    </source>
</evidence>